<dbReference type="InterPro" id="IPR029058">
    <property type="entry name" value="AB_hydrolase_fold"/>
</dbReference>
<keyword evidence="6" id="KW-1185">Reference proteome</keyword>
<dbReference type="SUPFAM" id="SSF53474">
    <property type="entry name" value="alpha/beta-Hydrolases"/>
    <property type="match status" value="1"/>
</dbReference>
<dbReference type="Pfam" id="PF00326">
    <property type="entry name" value="Peptidase_S9"/>
    <property type="match status" value="1"/>
</dbReference>
<name>A0ABP9DTX0_9GAMM</name>
<keyword evidence="2" id="KW-0645">Protease</keyword>
<evidence type="ECO:0000313" key="5">
    <source>
        <dbReference type="EMBL" id="GAA4858213.1"/>
    </source>
</evidence>
<feature type="chain" id="PRO_5046218297" evidence="3">
    <location>
        <begin position="23"/>
        <end position="671"/>
    </location>
</feature>
<feature type="domain" description="Peptidase S9 prolyl oligopeptidase catalytic" evidence="4">
    <location>
        <begin position="456"/>
        <end position="666"/>
    </location>
</feature>
<dbReference type="InterPro" id="IPR001375">
    <property type="entry name" value="Peptidase_S9_cat"/>
</dbReference>
<dbReference type="EMBL" id="BAABJY010000001">
    <property type="protein sequence ID" value="GAA4858213.1"/>
    <property type="molecule type" value="Genomic_DNA"/>
</dbReference>
<organism evidence="5 6">
    <name type="scientific">Luteimonas vadosa</name>
    <dbReference type="NCBI Taxonomy" id="1165507"/>
    <lineage>
        <taxon>Bacteria</taxon>
        <taxon>Pseudomonadati</taxon>
        <taxon>Pseudomonadota</taxon>
        <taxon>Gammaproteobacteria</taxon>
        <taxon>Lysobacterales</taxon>
        <taxon>Lysobacteraceae</taxon>
        <taxon>Luteimonas</taxon>
    </lineage>
</organism>
<dbReference type="Gene3D" id="2.120.10.30">
    <property type="entry name" value="TolB, C-terminal domain"/>
    <property type="match status" value="2"/>
</dbReference>
<feature type="signal peptide" evidence="3">
    <location>
        <begin position="1"/>
        <end position="22"/>
    </location>
</feature>
<keyword evidence="2" id="KW-0720">Serine protease</keyword>
<reference evidence="6" key="1">
    <citation type="journal article" date="2019" name="Int. J. Syst. Evol. Microbiol.">
        <title>The Global Catalogue of Microorganisms (GCM) 10K type strain sequencing project: providing services to taxonomists for standard genome sequencing and annotation.</title>
        <authorList>
            <consortium name="The Broad Institute Genomics Platform"/>
            <consortium name="The Broad Institute Genome Sequencing Center for Infectious Disease"/>
            <person name="Wu L."/>
            <person name="Ma J."/>
        </authorList>
    </citation>
    <scope>NUCLEOTIDE SEQUENCE [LARGE SCALE GENOMIC DNA]</scope>
    <source>
        <strain evidence="6">JCM 18392</strain>
    </source>
</reference>
<dbReference type="RefSeq" id="WP_345294152.1">
    <property type="nucleotide sequence ID" value="NZ_BAABJY010000001.1"/>
</dbReference>
<protein>
    <submittedName>
        <fullName evidence="5">S9 family peptidase</fullName>
    </submittedName>
</protein>
<evidence type="ECO:0000256" key="3">
    <source>
        <dbReference type="SAM" id="SignalP"/>
    </source>
</evidence>
<evidence type="ECO:0000256" key="2">
    <source>
        <dbReference type="ARBA" id="ARBA00022825"/>
    </source>
</evidence>
<evidence type="ECO:0000313" key="6">
    <source>
        <dbReference type="Proteomes" id="UP001501323"/>
    </source>
</evidence>
<dbReference type="SUPFAM" id="SSF82171">
    <property type="entry name" value="DPP6 N-terminal domain-like"/>
    <property type="match status" value="1"/>
</dbReference>
<dbReference type="InterPro" id="IPR011659">
    <property type="entry name" value="WD40"/>
</dbReference>
<accession>A0ABP9DTX0</accession>
<proteinExistence type="predicted"/>
<dbReference type="PANTHER" id="PTHR42776:SF27">
    <property type="entry name" value="DIPEPTIDYL PEPTIDASE FAMILY MEMBER 6"/>
    <property type="match status" value="1"/>
</dbReference>
<dbReference type="InterPro" id="IPR011042">
    <property type="entry name" value="6-blade_b-propeller_TolB-like"/>
</dbReference>
<dbReference type="Pfam" id="PF07676">
    <property type="entry name" value="PD40"/>
    <property type="match status" value="1"/>
</dbReference>
<dbReference type="PRINTS" id="PR00862">
    <property type="entry name" value="PROLIGOPTASE"/>
</dbReference>
<dbReference type="Proteomes" id="UP001501323">
    <property type="component" value="Unassembled WGS sequence"/>
</dbReference>
<evidence type="ECO:0000256" key="1">
    <source>
        <dbReference type="ARBA" id="ARBA00022801"/>
    </source>
</evidence>
<gene>
    <name evidence="5" type="ORF">GCM10023332_07520</name>
</gene>
<dbReference type="InterPro" id="IPR002470">
    <property type="entry name" value="Peptidase_S9A"/>
</dbReference>
<comment type="caution">
    <text evidence="5">The sequence shown here is derived from an EMBL/GenBank/DDBJ whole genome shotgun (WGS) entry which is preliminary data.</text>
</comment>
<keyword evidence="1" id="KW-0378">Hydrolase</keyword>
<evidence type="ECO:0000259" key="4">
    <source>
        <dbReference type="Pfam" id="PF00326"/>
    </source>
</evidence>
<dbReference type="PANTHER" id="PTHR42776">
    <property type="entry name" value="SERINE PEPTIDASE S9 FAMILY MEMBER"/>
    <property type="match status" value="1"/>
</dbReference>
<sequence>MHRPTLFLTAALTLAIATQAAAQQRPSAADAGPAVARKEVGTRISENIPEIPATLVETLNRYQNTRGASVAGWLDDRCLLMSTRFAETSQAHRVCAPMGMREQLTFHDEPVSGLTVSPPGAWRDGFVFGKDKGGDEFSQLYWFDTATRTTTLLTDGKRSQNGGTVISRDGGLMAYSSTSRNGTDRDIWIRDTRTGVTRPVLAEGGTWGALDFSPDGKRLLVTRYVSINESYPGEVDLASGKLTLFPVDGGKAAFGGFRYAPDGRAVYYVSDEPVGGRDSEFQTLRHHDPASGKPPVELSGDIPWDVDAFSIADDGKHLAFVSNEDGINRLHVLALPGHREIRLPELPVGLIGGLAFSPDGKRLAVTLNTATSPSDIHVIELASARLARWTQSEVGGLDTASFVAPTLVRFPTFDQVDGKPRTIPAFYYKPAKAPPGGKYPVVIQIHGGPEAQAQPGFSPTTQYLANELGVAVLVPNVRGSSGYGKGYLQLDNAGKREDSVKDIGALLDWIAAQPELDADRVGVYGGSYGGYMVLATMTNYPERIRAGVDIVGISHFGTFLKNTEDYRRDLRRVEYGDERDPAMQAVFERISPLNNAGKISAPLFVAQGKNDPRVPWTEAEQIVKAVRGNGQPVWYLLYTDEGHGFRKKANSDYFTAATMLFWRQHLLGDRR</sequence>
<dbReference type="Gene3D" id="3.40.50.1820">
    <property type="entry name" value="alpha/beta hydrolase"/>
    <property type="match status" value="1"/>
</dbReference>
<keyword evidence="3" id="KW-0732">Signal</keyword>